<protein>
    <recommendedName>
        <fullName evidence="9">Large ribosomal subunit protein bL17m</fullName>
        <ecNumber evidence="2">6.1.1.9</ecNumber>
    </recommendedName>
    <alternativeName>
        <fullName evidence="10">39S ribosomal protein L17, mitochondrial</fullName>
    </alternativeName>
    <alternativeName>
        <fullName evidence="8">Valyl-tRNA synthetase</fullName>
    </alternativeName>
</protein>
<evidence type="ECO:0000259" key="15">
    <source>
        <dbReference type="Pfam" id="PF08264"/>
    </source>
</evidence>
<dbReference type="GO" id="GO:0004832">
    <property type="term" value="F:valine-tRNA ligase activity"/>
    <property type="evidence" value="ECO:0007669"/>
    <property type="project" value="UniProtKB-EC"/>
</dbReference>
<proteinExistence type="inferred from homology"/>
<dbReference type="STRING" id="53468.A0A158QST1"/>
<dbReference type="InterPro" id="IPR013155">
    <property type="entry name" value="M/V/L/I-tRNA-synth_anticd-bd"/>
</dbReference>
<dbReference type="InterPro" id="IPR001412">
    <property type="entry name" value="aa-tRNA-synth_I_CS"/>
</dbReference>
<dbReference type="Pfam" id="PF01196">
    <property type="entry name" value="Ribosomal_L17"/>
    <property type="match status" value="1"/>
</dbReference>
<evidence type="ECO:0000256" key="3">
    <source>
        <dbReference type="ARBA" id="ARBA00022598"/>
    </source>
</evidence>
<feature type="domain" description="Aminoacyl-tRNA synthetase class Ia" evidence="14">
    <location>
        <begin position="1005"/>
        <end position="1146"/>
    </location>
</feature>
<keyword evidence="13" id="KW-1133">Transmembrane helix</keyword>
<dbReference type="SUPFAM" id="SSF64263">
    <property type="entry name" value="Prokaryotic ribosomal protein L17"/>
    <property type="match status" value="1"/>
</dbReference>
<feature type="region of interest" description="Disordered" evidence="12">
    <location>
        <begin position="1406"/>
        <end position="1427"/>
    </location>
</feature>
<organism evidence="16 17">
    <name type="scientific">Mesocestoides corti</name>
    <name type="common">Flatworm</name>
    <dbReference type="NCBI Taxonomy" id="53468"/>
    <lineage>
        <taxon>Eukaryota</taxon>
        <taxon>Metazoa</taxon>
        <taxon>Spiralia</taxon>
        <taxon>Lophotrochozoa</taxon>
        <taxon>Platyhelminthes</taxon>
        <taxon>Cestoda</taxon>
        <taxon>Eucestoda</taxon>
        <taxon>Cyclophyllidea</taxon>
        <taxon>Mesocestoididae</taxon>
        <taxon>Mesocestoides</taxon>
    </lineage>
</organism>
<keyword evidence="5 11" id="KW-0067">ATP-binding</keyword>
<dbReference type="Proteomes" id="UP000267029">
    <property type="component" value="Unassembled WGS sequence"/>
</dbReference>
<dbReference type="PROSITE" id="PS00178">
    <property type="entry name" value="AA_TRNA_LIGASE_I"/>
    <property type="match status" value="1"/>
</dbReference>
<dbReference type="Pfam" id="PF00133">
    <property type="entry name" value="tRNA-synt_1"/>
    <property type="match status" value="2"/>
</dbReference>
<evidence type="ECO:0000256" key="12">
    <source>
        <dbReference type="SAM" id="MobiDB-lite"/>
    </source>
</evidence>
<dbReference type="InterPro" id="IPR014729">
    <property type="entry name" value="Rossmann-like_a/b/a_fold"/>
</dbReference>
<dbReference type="EC" id="6.1.1.9" evidence="2"/>
<keyword evidence="13" id="KW-0472">Membrane</keyword>
<evidence type="ECO:0000256" key="2">
    <source>
        <dbReference type="ARBA" id="ARBA00013169"/>
    </source>
</evidence>
<dbReference type="GO" id="GO:0002161">
    <property type="term" value="F:aminoacyl-tRNA deacylase activity"/>
    <property type="evidence" value="ECO:0007669"/>
    <property type="project" value="InterPro"/>
</dbReference>
<evidence type="ECO:0000313" key="16">
    <source>
        <dbReference type="EMBL" id="VDD75339.1"/>
    </source>
</evidence>
<reference evidence="16 17" key="1">
    <citation type="submission" date="2018-10" db="EMBL/GenBank/DDBJ databases">
        <authorList>
            <consortium name="Pathogen Informatics"/>
        </authorList>
    </citation>
    <scope>NUCLEOTIDE SEQUENCE [LARGE SCALE GENOMIC DNA]</scope>
</reference>
<keyword evidence="13" id="KW-0812">Transmembrane</keyword>
<feature type="domain" description="Methionyl/Valyl/Leucyl/Isoleucyl-tRNA synthetase anticodon-binding" evidence="15">
    <location>
        <begin position="1174"/>
        <end position="1306"/>
    </location>
</feature>
<evidence type="ECO:0000259" key="14">
    <source>
        <dbReference type="Pfam" id="PF00133"/>
    </source>
</evidence>
<dbReference type="PANTHER" id="PTHR11946:SF109">
    <property type="entry name" value="VALINE--TRNA LIGASE"/>
    <property type="match status" value="1"/>
</dbReference>
<dbReference type="GO" id="GO:0005829">
    <property type="term" value="C:cytosol"/>
    <property type="evidence" value="ECO:0007669"/>
    <property type="project" value="TreeGrafter"/>
</dbReference>
<dbReference type="EMBL" id="UXSR01000162">
    <property type="protein sequence ID" value="VDD75339.1"/>
    <property type="molecule type" value="Genomic_DNA"/>
</dbReference>
<evidence type="ECO:0000256" key="5">
    <source>
        <dbReference type="ARBA" id="ARBA00022840"/>
    </source>
</evidence>
<dbReference type="GO" id="GO:0003735">
    <property type="term" value="F:structural constituent of ribosome"/>
    <property type="evidence" value="ECO:0007669"/>
    <property type="project" value="InterPro"/>
</dbReference>
<evidence type="ECO:0000256" key="11">
    <source>
        <dbReference type="RuleBase" id="RU363035"/>
    </source>
</evidence>
<accession>A0A158QST1</accession>
<dbReference type="InterPro" id="IPR002300">
    <property type="entry name" value="aa-tRNA-synth_Ia"/>
</dbReference>
<dbReference type="PANTHER" id="PTHR11946">
    <property type="entry name" value="VALYL-TRNA SYNTHETASES"/>
    <property type="match status" value="1"/>
</dbReference>
<evidence type="ECO:0000256" key="4">
    <source>
        <dbReference type="ARBA" id="ARBA00022741"/>
    </source>
</evidence>
<dbReference type="GO" id="GO:0006438">
    <property type="term" value="P:valyl-tRNA aminoacylation"/>
    <property type="evidence" value="ECO:0007669"/>
    <property type="project" value="InterPro"/>
</dbReference>
<dbReference type="InterPro" id="IPR000456">
    <property type="entry name" value="Ribosomal_bL17"/>
</dbReference>
<evidence type="ECO:0000256" key="7">
    <source>
        <dbReference type="ARBA" id="ARBA00023146"/>
    </source>
</evidence>
<keyword evidence="4 11" id="KW-0547">Nucleotide-binding</keyword>
<evidence type="ECO:0000256" key="10">
    <source>
        <dbReference type="ARBA" id="ARBA00035413"/>
    </source>
</evidence>
<sequence length="1427" mass="160001">MSCVYDWLPTCIITVVVIVVVTSMRSLTASAKWDGAASECPEFVDAAPPDLRNAVEVKEARRVSWAAVAFRWLQSGSLGCAGAAGEGATRLNPCRFSQPRRGIKQWQKCIVIVSTHDVNGNQVLMRWGCRESERRGATGTPWMCFTADIGSQLSALSNCDQVTFVRRIGLELDAVPVTLLLGSFCFSDPHLCLLLLFVPGLAVRAAGHFSTPPQPNRREVGLAANQLLMHVPRLSQKLRRGEGVGGGPMGRISWLRRCVSSLMDEERIELPWPTATETRQYAERLIQEAVRTELLTGDLSQALSLDELLQPPWNEYPELAALLELSAFWLQKPELVLKLLKAKCHRQNKPYSVCISRFFHRQVLVPRYRFYNRSYTRIYRLQRPPHPNPHAFIADGFGVLELRGNPWPLIGKPHLPKRAADQAGPLSTEPYKDKYFINVLVTAAREASRNCSSVHLFSFDQLSEIQKTYQPQIVENSELCRILWRKALEERKSARPSRTFSMILPPPNITGDLHLGHALTASIQDAICRWQCMRGCDVAWVPGLDHAGLAAEMVVERNLARKEKAPLSNPRLTLGREAFLKEMWGWMELKRTAILDQLNRLGLTLDWSAEYFTLSPQHSKSVNEALFRLSEAGLVYRAQNLISWCSYLQSAISDIEVDHKQITERTMLSVPGYATKQPFGYVDVFDYKLADGSGRVPVATTRLETMLGDTALAVHPDDVRFSRLIGKFVEHPFFKNRVIPIIADSKHVDPNEGTGVVKVSPGHSAVDFEIAEGGMKLKVINVLANDGSLKDCGEFSGLPRFVARQELVERLTEKGLYRGRFSVGEATEFLATVAPISLPICSRSGDIIEPLLREQWFIDTRTMAAAASEAVDAGVLRISPRFHEATWHDWLAPERHRDWCISRQVWWGHRMPAYRIPLELKDRCPSIPSTKAAHLTNLISTTSEWVVARDLEEARRLIAGRCNCNVTEVPLNLERVPYYPSSMRFGFRPFAVNFLIGLSTFPILDTDVLDTWFSSALLPFTTFGWPQEDPELTRSYPLDLMETGQDILFFWVARMVMLGVHLTGRVPFKHVPFYPTLLIPQVFLHGLICDANGRKMSKSKGNTIDPLKLIDGVGNLKSHQLGHDGGVVSLGADALRASLLATDFSRPAIAYAEENALDYRRFANKTAGVSILDDWILLHAAQLARQFNASYESLCSGDSSGEGLHNCIIDFRYWWTEELCSVYLEVVKQRLRKNCSSQDLDVFVACCLCGLRLLHPLMPHLSETLWQSLLRTERSILLEAFPQVPIAQDNLDFSESHFVKESLNTVSRIKSWRVLLGLGKTYKGDIGVSGLPTDSRQQEAVRELCSALANLQQIDSETMQLTSIPCGAGISLTFQSKDVNFDEAEKILRSRLSSQIKKADALKSKRKDGDQGCNLSRSETSRVICAP</sequence>
<dbReference type="InterPro" id="IPR009080">
    <property type="entry name" value="tRNAsynth_Ia_anticodon-bd"/>
</dbReference>
<evidence type="ECO:0000256" key="6">
    <source>
        <dbReference type="ARBA" id="ARBA00022917"/>
    </source>
</evidence>
<dbReference type="SUPFAM" id="SSF52374">
    <property type="entry name" value="Nucleotidylyl transferase"/>
    <property type="match status" value="1"/>
</dbReference>
<comment type="similarity">
    <text evidence="1 11">Belongs to the class-I aminoacyl-tRNA synthetase family.</text>
</comment>
<dbReference type="OrthoDB" id="629407at2759"/>
<dbReference type="GO" id="GO:0005524">
    <property type="term" value="F:ATP binding"/>
    <property type="evidence" value="ECO:0007669"/>
    <property type="project" value="UniProtKB-KW"/>
</dbReference>
<evidence type="ECO:0000313" key="17">
    <source>
        <dbReference type="Proteomes" id="UP000267029"/>
    </source>
</evidence>
<dbReference type="Gene3D" id="3.90.1030.10">
    <property type="entry name" value="Ribosomal protein L17"/>
    <property type="match status" value="1"/>
</dbReference>
<dbReference type="Gene3D" id="3.90.740.10">
    <property type="entry name" value="Valyl/Leucyl/Isoleucyl-tRNA synthetase, editing domain"/>
    <property type="match status" value="1"/>
</dbReference>
<dbReference type="PRINTS" id="PR00986">
    <property type="entry name" value="TRNASYNTHVAL"/>
</dbReference>
<dbReference type="InterPro" id="IPR002303">
    <property type="entry name" value="Valyl-tRNA_ligase"/>
</dbReference>
<evidence type="ECO:0000256" key="13">
    <source>
        <dbReference type="SAM" id="Phobius"/>
    </source>
</evidence>
<keyword evidence="17" id="KW-1185">Reference proteome</keyword>
<gene>
    <name evidence="16" type="ORF">MCOS_LOCUS1342</name>
</gene>
<keyword evidence="6 11" id="KW-0648">Protein biosynthesis</keyword>
<evidence type="ECO:0000256" key="1">
    <source>
        <dbReference type="ARBA" id="ARBA00005594"/>
    </source>
</evidence>
<dbReference type="InterPro" id="IPR009008">
    <property type="entry name" value="Val/Leu/Ile-tRNA-synth_edit"/>
</dbReference>
<keyword evidence="7 11" id="KW-0030">Aminoacyl-tRNA synthetase</keyword>
<keyword evidence="3 11" id="KW-0436">Ligase</keyword>
<feature type="transmembrane region" description="Helical" evidence="13">
    <location>
        <begin position="6"/>
        <end position="24"/>
    </location>
</feature>
<feature type="domain" description="Aminoacyl-tRNA synthetase class Ia" evidence="14">
    <location>
        <begin position="489"/>
        <end position="915"/>
    </location>
</feature>
<dbReference type="Gene3D" id="1.10.730.10">
    <property type="entry name" value="Isoleucyl-tRNA Synthetase, Domain 1"/>
    <property type="match status" value="1"/>
</dbReference>
<name>A0A158QST1_MESCO</name>
<evidence type="ECO:0000256" key="8">
    <source>
        <dbReference type="ARBA" id="ARBA00029936"/>
    </source>
</evidence>
<dbReference type="InterPro" id="IPR036373">
    <property type="entry name" value="Ribosomal_bL17_sf"/>
</dbReference>
<dbReference type="Pfam" id="PF08264">
    <property type="entry name" value="Anticodon_1"/>
    <property type="match status" value="1"/>
</dbReference>
<dbReference type="SUPFAM" id="SSF47323">
    <property type="entry name" value="Anticodon-binding domain of a subclass of class I aminoacyl-tRNA synthetases"/>
    <property type="match status" value="1"/>
</dbReference>
<dbReference type="Gene3D" id="3.40.50.620">
    <property type="entry name" value="HUPs"/>
    <property type="match status" value="3"/>
</dbReference>
<dbReference type="GO" id="GO:0005840">
    <property type="term" value="C:ribosome"/>
    <property type="evidence" value="ECO:0007669"/>
    <property type="project" value="InterPro"/>
</dbReference>
<evidence type="ECO:0000256" key="9">
    <source>
        <dbReference type="ARBA" id="ARBA00035290"/>
    </source>
</evidence>
<dbReference type="SUPFAM" id="SSF50677">
    <property type="entry name" value="ValRS/IleRS/LeuRS editing domain"/>
    <property type="match status" value="1"/>
</dbReference>